<name>A0ABS5RB92_9HYPH</name>
<dbReference type="InterPro" id="IPR011990">
    <property type="entry name" value="TPR-like_helical_dom_sf"/>
</dbReference>
<sequence>MTNLSPQVIYEDDDLALLWQPVVDAAGIVVTFTPLMKAPPNPLVGWAQSIVPRFGASGLFFVSKWNHWWQVPGLPRALTLAAERTRDFDRVTTYGTSMGGYGALGFSSHVGATTVLSMSPQFSIDRRKVPFERRWQHHARRLGFEFDNLNEGLASDAHITLVYDPMNDDAKHVALVDAPMAQHVRIPFIGHGTPDYLSKAGLLKVLLLAAMEGREAEIAISKHALRREAHYWKNMAEAAHRRGRRQLAARFYERAHELSPRSFGIARRTARAWELSGDREAAARHYLAAARLRGGEITCSKLALRNLYMAVRSHAAAQNLEAAEQLLRLASGIETDAAQLARYRRILRRQRIHAA</sequence>
<reference evidence="2" key="1">
    <citation type="submission" date="2021-05" db="EMBL/GenBank/DDBJ databases">
        <authorList>
            <person name="Sun Q."/>
            <person name="Inoue M."/>
        </authorList>
    </citation>
    <scope>NUCLEOTIDE SEQUENCE</scope>
    <source>
        <strain evidence="2">VKM B-3255</strain>
    </source>
</reference>
<keyword evidence="3" id="KW-1185">Reference proteome</keyword>
<dbReference type="InterPro" id="IPR029058">
    <property type="entry name" value="AB_hydrolase_fold"/>
</dbReference>
<evidence type="ECO:0008006" key="4">
    <source>
        <dbReference type="Google" id="ProtNLM"/>
    </source>
</evidence>
<organism evidence="2 3">
    <name type="scientific">Ancylobacter radicis</name>
    <dbReference type="NCBI Taxonomy" id="2836179"/>
    <lineage>
        <taxon>Bacteria</taxon>
        <taxon>Pseudomonadati</taxon>
        <taxon>Pseudomonadota</taxon>
        <taxon>Alphaproteobacteria</taxon>
        <taxon>Hyphomicrobiales</taxon>
        <taxon>Xanthobacteraceae</taxon>
        <taxon>Ancylobacter</taxon>
    </lineage>
</organism>
<dbReference type="SUPFAM" id="SSF48452">
    <property type="entry name" value="TPR-like"/>
    <property type="match status" value="1"/>
</dbReference>
<proteinExistence type="predicted"/>
<evidence type="ECO:0000313" key="2">
    <source>
        <dbReference type="EMBL" id="MBS9478939.1"/>
    </source>
</evidence>
<dbReference type="Proteomes" id="UP001166585">
    <property type="component" value="Unassembled WGS sequence"/>
</dbReference>
<dbReference type="SUPFAM" id="SSF53474">
    <property type="entry name" value="alpha/beta-Hydrolases"/>
    <property type="match status" value="1"/>
</dbReference>
<dbReference type="Gene3D" id="1.25.40.10">
    <property type="entry name" value="Tetratricopeptide repeat domain"/>
    <property type="match status" value="1"/>
</dbReference>
<evidence type="ECO:0000313" key="3">
    <source>
        <dbReference type="Proteomes" id="UP001166585"/>
    </source>
</evidence>
<protein>
    <recommendedName>
        <fullName evidence="4">Tetratricopeptide repeat protein</fullName>
    </recommendedName>
</protein>
<evidence type="ECO:0000256" key="1">
    <source>
        <dbReference type="PROSITE-ProRule" id="PRU00339"/>
    </source>
</evidence>
<keyword evidence="1" id="KW-0802">TPR repeat</keyword>
<comment type="caution">
    <text evidence="2">The sequence shown here is derived from an EMBL/GenBank/DDBJ whole genome shotgun (WGS) entry which is preliminary data.</text>
</comment>
<dbReference type="EMBL" id="JAHCQH010000021">
    <property type="protein sequence ID" value="MBS9478939.1"/>
    <property type="molecule type" value="Genomic_DNA"/>
</dbReference>
<dbReference type="InterPro" id="IPR019734">
    <property type="entry name" value="TPR_rpt"/>
</dbReference>
<feature type="repeat" description="TPR" evidence="1">
    <location>
        <begin position="229"/>
        <end position="262"/>
    </location>
</feature>
<dbReference type="RefSeq" id="WP_213756898.1">
    <property type="nucleotide sequence ID" value="NZ_JAHCQH010000021.1"/>
</dbReference>
<dbReference type="PROSITE" id="PS50005">
    <property type="entry name" value="TPR"/>
    <property type="match status" value="1"/>
</dbReference>
<accession>A0ABS5RB92</accession>
<gene>
    <name evidence="2" type="ORF">KIP89_17665</name>
</gene>